<organism evidence="1">
    <name type="scientific">Xenorhabdus bovienii str. puntauvense</name>
    <dbReference type="NCBI Taxonomy" id="1398201"/>
    <lineage>
        <taxon>Bacteria</taxon>
        <taxon>Pseudomonadati</taxon>
        <taxon>Pseudomonadota</taxon>
        <taxon>Gammaproteobacteria</taxon>
        <taxon>Enterobacterales</taxon>
        <taxon>Morganellaceae</taxon>
        <taxon>Xenorhabdus</taxon>
    </lineage>
</organism>
<accession>A0A077NFF5</accession>
<proteinExistence type="predicted"/>
<dbReference type="Proteomes" id="UP000028511">
    <property type="component" value="Unassembled WGS sequence"/>
</dbReference>
<dbReference type="AlphaFoldDB" id="A0A077NFF5"/>
<dbReference type="RefSeq" id="WP_172664662.1">
    <property type="nucleotide sequence ID" value="NZ_CAWLWN010000188.1"/>
</dbReference>
<dbReference type="HOGENOM" id="CLU_3031434_0_0_6"/>
<gene>
    <name evidence="1" type="ORF">XBP1_2170030</name>
</gene>
<dbReference type="EMBL" id="CBSW010000132">
    <property type="protein sequence ID" value="CDG96565.1"/>
    <property type="molecule type" value="Genomic_DNA"/>
</dbReference>
<protein>
    <submittedName>
        <fullName evidence="1">Uncharacterized protein</fullName>
    </submittedName>
</protein>
<reference evidence="1" key="1">
    <citation type="submission" date="2013-07" db="EMBL/GenBank/DDBJ databases">
        <title>Sub-species coevolution in mutualistic symbiosis.</title>
        <authorList>
            <person name="Murfin K."/>
            <person name="Klassen J."/>
            <person name="Lee M."/>
            <person name="Forst S."/>
            <person name="Stock P."/>
            <person name="Goodrich-Blair H."/>
        </authorList>
    </citation>
    <scope>NUCLEOTIDE SEQUENCE [LARGE SCALE GENOMIC DNA]</scope>
    <source>
        <strain evidence="1">Puntauvense</strain>
    </source>
</reference>
<sequence>MATSSFFRQIVITDPKAIKMLRKANKRKPKENFKKIDIEAEQIEAIEILKRKFSL</sequence>
<name>A0A077NFF5_XENBV</name>
<evidence type="ECO:0000313" key="1">
    <source>
        <dbReference type="EMBL" id="CDG96565.1"/>
    </source>
</evidence>
<comment type="caution">
    <text evidence="1">The sequence shown here is derived from an EMBL/GenBank/DDBJ whole genome shotgun (WGS) entry which is preliminary data.</text>
</comment>